<protein>
    <submittedName>
        <fullName evidence="2">Glycosyltransferase family A protein</fullName>
    </submittedName>
</protein>
<feature type="transmembrane region" description="Helical" evidence="1">
    <location>
        <begin position="215"/>
        <end position="232"/>
    </location>
</feature>
<gene>
    <name evidence="2" type="ORF">PNE09_11195</name>
</gene>
<evidence type="ECO:0000256" key="1">
    <source>
        <dbReference type="SAM" id="Phobius"/>
    </source>
</evidence>
<accession>A0AAW6D4R4</accession>
<dbReference type="InterPro" id="IPR029044">
    <property type="entry name" value="Nucleotide-diphossugar_trans"/>
</dbReference>
<reference evidence="2" key="1">
    <citation type="submission" date="2023-01" db="EMBL/GenBank/DDBJ databases">
        <title>Human gut microbiome strain richness.</title>
        <authorList>
            <person name="Chen-Liaw A."/>
        </authorList>
    </citation>
    <scope>NUCLEOTIDE SEQUENCE</scope>
    <source>
        <strain evidence="2">1001283st1_G1_1001283B150217_161031</strain>
    </source>
</reference>
<dbReference type="SUPFAM" id="SSF53448">
    <property type="entry name" value="Nucleotide-diphospho-sugar transferases"/>
    <property type="match status" value="1"/>
</dbReference>
<dbReference type="Gene3D" id="3.90.550.10">
    <property type="entry name" value="Spore Coat Polysaccharide Biosynthesis Protein SpsA, Chain A"/>
    <property type="match status" value="1"/>
</dbReference>
<dbReference type="Proteomes" id="UP001210809">
    <property type="component" value="Unassembled WGS sequence"/>
</dbReference>
<dbReference type="AlphaFoldDB" id="A0AAW6D4R4"/>
<dbReference type="CDD" id="cd00761">
    <property type="entry name" value="Glyco_tranf_GTA_type"/>
    <property type="match status" value="1"/>
</dbReference>
<proteinExistence type="predicted"/>
<keyword evidence="1" id="KW-0812">Transmembrane</keyword>
<keyword evidence="1" id="KW-0472">Membrane</keyword>
<organism evidence="2 3">
    <name type="scientific">[Eubacterium] siraeum</name>
    <dbReference type="NCBI Taxonomy" id="39492"/>
    <lineage>
        <taxon>Bacteria</taxon>
        <taxon>Bacillati</taxon>
        <taxon>Bacillota</taxon>
        <taxon>Clostridia</taxon>
        <taxon>Eubacteriales</taxon>
        <taxon>Oscillospiraceae</taxon>
        <taxon>Oscillospiraceae incertae sedis</taxon>
    </lineage>
</organism>
<dbReference type="EMBL" id="JAQLXW010000017">
    <property type="protein sequence ID" value="MDB8004625.1"/>
    <property type="molecule type" value="Genomic_DNA"/>
</dbReference>
<keyword evidence="1" id="KW-1133">Transmembrane helix</keyword>
<evidence type="ECO:0000313" key="2">
    <source>
        <dbReference type="EMBL" id="MDB8004625.1"/>
    </source>
</evidence>
<comment type="caution">
    <text evidence="2">The sequence shown here is derived from an EMBL/GenBank/DDBJ whole genome shotgun (WGS) entry which is preliminary data.</text>
</comment>
<sequence length="266" mass="30438">MNKTEILLSCMFLNDSEEMIKRSHITSDTIIINQCDEDGYKEEHIGSAFVRTFSVKERGLTKSRNLAISESVADVCIICDDDEVFSQGYEEAVQKAYSSLPQADIIIFDMAGRPHKWGDSIKKLGYRDIMSVSSWQITFRREKLLAKGIRFDENMGAGSGNGAEEEFRFLTQCRKAGLKIYHYPYELATVAQTQSTWFKGFDREFFINRGNTTRYIMGLPLSVLYAAYYAFAKRKQLTDISMFKAFSYTLAGIKENRLNKLKKGNN</sequence>
<name>A0AAW6D4R4_9FIRM</name>
<evidence type="ECO:0000313" key="3">
    <source>
        <dbReference type="Proteomes" id="UP001210809"/>
    </source>
</evidence>